<accession>A0A2A2ET34</accession>
<dbReference type="Proteomes" id="UP000217771">
    <property type="component" value="Unassembled WGS sequence"/>
</dbReference>
<proteinExistence type="predicted"/>
<keyword evidence="2" id="KW-0560">Oxidoreductase</keyword>
<dbReference type="OrthoDB" id="3695636at2"/>
<name>A0A2A2ET34_9GAMM</name>
<dbReference type="EMBL" id="NSKB01000006">
    <property type="protein sequence ID" value="PAU75522.1"/>
    <property type="molecule type" value="Genomic_DNA"/>
</dbReference>
<dbReference type="Gene3D" id="3.30.70.100">
    <property type="match status" value="1"/>
</dbReference>
<evidence type="ECO:0000313" key="3">
    <source>
        <dbReference type="Proteomes" id="UP000217771"/>
    </source>
</evidence>
<reference evidence="2 3" key="1">
    <citation type="submission" date="2017-08" db="EMBL/GenBank/DDBJ databases">
        <title>Halomonas alkalisoli sp. nov., isolated from saline alkaline soil.</title>
        <authorList>
            <person name="Wang D."/>
            <person name="Zhang G."/>
        </authorList>
    </citation>
    <scope>NUCLEOTIDE SEQUENCE [LARGE SCALE GENOMIC DNA]</scope>
    <source>
        <strain evidence="2 3">WRN001</strain>
    </source>
</reference>
<dbReference type="InterPro" id="IPR007138">
    <property type="entry name" value="ABM_dom"/>
</dbReference>
<keyword evidence="2" id="KW-0503">Monooxygenase</keyword>
<dbReference type="GO" id="GO:0004497">
    <property type="term" value="F:monooxygenase activity"/>
    <property type="evidence" value="ECO:0007669"/>
    <property type="project" value="UniProtKB-KW"/>
</dbReference>
<gene>
    <name evidence="2" type="ORF">CK498_16460</name>
</gene>
<comment type="caution">
    <text evidence="2">The sequence shown here is derived from an EMBL/GenBank/DDBJ whole genome shotgun (WGS) entry which is preliminary data.</text>
</comment>
<organism evidence="2 3">
    <name type="scientific">Halomonas salipaludis</name>
    <dbReference type="NCBI Taxonomy" id="2032625"/>
    <lineage>
        <taxon>Bacteria</taxon>
        <taxon>Pseudomonadati</taxon>
        <taxon>Pseudomonadota</taxon>
        <taxon>Gammaproteobacteria</taxon>
        <taxon>Oceanospirillales</taxon>
        <taxon>Halomonadaceae</taxon>
        <taxon>Halomonas</taxon>
    </lineage>
</organism>
<feature type="domain" description="ABM" evidence="1">
    <location>
        <begin position="12"/>
        <end position="79"/>
    </location>
</feature>
<protein>
    <submittedName>
        <fullName evidence="2">Monooxygenase</fullName>
    </submittedName>
</protein>
<keyword evidence="3" id="KW-1185">Reference proteome</keyword>
<dbReference type="SUPFAM" id="SSF54909">
    <property type="entry name" value="Dimeric alpha+beta barrel"/>
    <property type="match status" value="1"/>
</dbReference>
<sequence length="110" mass="12319">MSQNTLFITHRALPCKREEVRRVWETHLAPSIQARQVHDAYFYCYDDSDPDAIRVFQRYADGADAQAFMQGPAYEAYVAAVTPLLAHPPEIHAATVAWAKDKAAPVSETA</sequence>
<dbReference type="RefSeq" id="WP_095621948.1">
    <property type="nucleotide sequence ID" value="NZ_NSKB01000006.1"/>
</dbReference>
<dbReference type="Pfam" id="PF03992">
    <property type="entry name" value="ABM"/>
    <property type="match status" value="1"/>
</dbReference>
<dbReference type="InterPro" id="IPR011008">
    <property type="entry name" value="Dimeric_a/b-barrel"/>
</dbReference>
<evidence type="ECO:0000259" key="1">
    <source>
        <dbReference type="Pfam" id="PF03992"/>
    </source>
</evidence>
<evidence type="ECO:0000313" key="2">
    <source>
        <dbReference type="EMBL" id="PAU75522.1"/>
    </source>
</evidence>
<dbReference type="AlphaFoldDB" id="A0A2A2ET34"/>